<comment type="caution">
    <text evidence="2">The sequence shown here is derived from an EMBL/GenBank/DDBJ whole genome shotgun (WGS) entry which is preliminary data.</text>
</comment>
<evidence type="ECO:0000256" key="1">
    <source>
        <dbReference type="SAM" id="MobiDB-lite"/>
    </source>
</evidence>
<keyword evidence="3" id="KW-1185">Reference proteome</keyword>
<feature type="region of interest" description="Disordered" evidence="1">
    <location>
        <begin position="1"/>
        <end position="70"/>
    </location>
</feature>
<feature type="compositionally biased region" description="Basic and acidic residues" evidence="1">
    <location>
        <begin position="23"/>
        <end position="36"/>
    </location>
</feature>
<feature type="compositionally biased region" description="Basic and acidic residues" evidence="1">
    <location>
        <begin position="115"/>
        <end position="129"/>
    </location>
</feature>
<proteinExistence type="predicted"/>
<dbReference type="EMBL" id="JANPWB010000011">
    <property type="protein sequence ID" value="KAJ1129227.1"/>
    <property type="molecule type" value="Genomic_DNA"/>
</dbReference>
<gene>
    <name evidence="2" type="ORF">NDU88_007598</name>
</gene>
<accession>A0AAV7PPR9</accession>
<feature type="region of interest" description="Disordered" evidence="1">
    <location>
        <begin position="93"/>
        <end position="144"/>
    </location>
</feature>
<sequence length="144" mass="16166">MKKDGSSAECGYIDRSSSRPHTRGSENQKRNRRCEAVHVAQDGQDRTVTETRSGGPRPYETEIAARPSEQKKRQIFGRVWLYRSELLTATHSWLGEPEEESAVRGSTRGPGRAGSDCRRNSERRPEVRSAVDTLRSRGPMGPEP</sequence>
<evidence type="ECO:0000313" key="2">
    <source>
        <dbReference type="EMBL" id="KAJ1129227.1"/>
    </source>
</evidence>
<dbReference type="AlphaFoldDB" id="A0AAV7PPR9"/>
<dbReference type="Proteomes" id="UP001066276">
    <property type="component" value="Chromosome 7"/>
</dbReference>
<reference evidence="2" key="1">
    <citation type="journal article" date="2022" name="bioRxiv">
        <title>Sequencing and chromosome-scale assembly of the giantPleurodeles waltlgenome.</title>
        <authorList>
            <person name="Brown T."/>
            <person name="Elewa A."/>
            <person name="Iarovenko S."/>
            <person name="Subramanian E."/>
            <person name="Araus A.J."/>
            <person name="Petzold A."/>
            <person name="Susuki M."/>
            <person name="Suzuki K.-i.T."/>
            <person name="Hayashi T."/>
            <person name="Toyoda A."/>
            <person name="Oliveira C."/>
            <person name="Osipova E."/>
            <person name="Leigh N.D."/>
            <person name="Simon A."/>
            <person name="Yun M.H."/>
        </authorList>
    </citation>
    <scope>NUCLEOTIDE SEQUENCE</scope>
    <source>
        <strain evidence="2">20211129_DDA</strain>
        <tissue evidence="2">Liver</tissue>
    </source>
</reference>
<protein>
    <submittedName>
        <fullName evidence="2">Uncharacterized protein</fullName>
    </submittedName>
</protein>
<evidence type="ECO:0000313" key="3">
    <source>
        <dbReference type="Proteomes" id="UP001066276"/>
    </source>
</evidence>
<organism evidence="2 3">
    <name type="scientific">Pleurodeles waltl</name>
    <name type="common">Iberian ribbed newt</name>
    <dbReference type="NCBI Taxonomy" id="8319"/>
    <lineage>
        <taxon>Eukaryota</taxon>
        <taxon>Metazoa</taxon>
        <taxon>Chordata</taxon>
        <taxon>Craniata</taxon>
        <taxon>Vertebrata</taxon>
        <taxon>Euteleostomi</taxon>
        <taxon>Amphibia</taxon>
        <taxon>Batrachia</taxon>
        <taxon>Caudata</taxon>
        <taxon>Salamandroidea</taxon>
        <taxon>Salamandridae</taxon>
        <taxon>Pleurodelinae</taxon>
        <taxon>Pleurodeles</taxon>
    </lineage>
</organism>
<name>A0AAV7PPR9_PLEWA</name>